<comment type="caution">
    <text evidence="1">The sequence shown here is derived from an EMBL/GenBank/DDBJ whole genome shotgun (WGS) entry which is preliminary data.</text>
</comment>
<dbReference type="EMBL" id="BMAT01008704">
    <property type="protein sequence ID" value="GFR90979.1"/>
    <property type="molecule type" value="Genomic_DNA"/>
</dbReference>
<sequence>MPAEKKRQDQDMHQIQALLLPSLIYCHGSMANAGPVVSVYSSSPSPVASPNVDVDSLTKLLGQRLELPNTADKIVYTKPCDPAGKGLTGCTSTCGNAPLLADKPLRDRVASLVQTPRLQLSPQQRGAILSMTAKIPETDVIIVSAASANHYNEMQAMFHGLHNVVYPVMVEQKRNFSVVLFDLGLTAEQKRIVRKSV</sequence>
<organism evidence="1 2">
    <name type="scientific">Elysia marginata</name>
    <dbReference type="NCBI Taxonomy" id="1093978"/>
    <lineage>
        <taxon>Eukaryota</taxon>
        <taxon>Metazoa</taxon>
        <taxon>Spiralia</taxon>
        <taxon>Lophotrochozoa</taxon>
        <taxon>Mollusca</taxon>
        <taxon>Gastropoda</taxon>
        <taxon>Heterobranchia</taxon>
        <taxon>Euthyneura</taxon>
        <taxon>Panpulmonata</taxon>
        <taxon>Sacoglossa</taxon>
        <taxon>Placobranchoidea</taxon>
        <taxon>Plakobranchidae</taxon>
        <taxon>Elysia</taxon>
    </lineage>
</organism>
<dbReference type="AlphaFoldDB" id="A0AAV4GZU5"/>
<evidence type="ECO:0000313" key="2">
    <source>
        <dbReference type="Proteomes" id="UP000762676"/>
    </source>
</evidence>
<reference evidence="1 2" key="1">
    <citation type="journal article" date="2021" name="Elife">
        <title>Chloroplast acquisition without the gene transfer in kleptoplastic sea slugs, Plakobranchus ocellatus.</title>
        <authorList>
            <person name="Maeda T."/>
            <person name="Takahashi S."/>
            <person name="Yoshida T."/>
            <person name="Shimamura S."/>
            <person name="Takaki Y."/>
            <person name="Nagai Y."/>
            <person name="Toyoda A."/>
            <person name="Suzuki Y."/>
            <person name="Arimoto A."/>
            <person name="Ishii H."/>
            <person name="Satoh N."/>
            <person name="Nishiyama T."/>
            <person name="Hasebe M."/>
            <person name="Maruyama T."/>
            <person name="Minagawa J."/>
            <person name="Obokata J."/>
            <person name="Shigenobu S."/>
        </authorList>
    </citation>
    <scope>NUCLEOTIDE SEQUENCE [LARGE SCALE GENOMIC DNA]</scope>
</reference>
<accession>A0AAV4GZU5</accession>
<protein>
    <submittedName>
        <fullName evidence="1">Uncharacterized protein</fullName>
    </submittedName>
</protein>
<gene>
    <name evidence="1" type="ORF">ElyMa_004316800</name>
</gene>
<evidence type="ECO:0000313" key="1">
    <source>
        <dbReference type="EMBL" id="GFR90979.1"/>
    </source>
</evidence>
<name>A0AAV4GZU5_9GAST</name>
<keyword evidence="2" id="KW-1185">Reference proteome</keyword>
<dbReference type="Proteomes" id="UP000762676">
    <property type="component" value="Unassembled WGS sequence"/>
</dbReference>
<proteinExistence type="predicted"/>